<dbReference type="PANTHER" id="PTHR10328">
    <property type="entry name" value="PROTEIN MAX MYC-ASSOCIATED FACTOR X"/>
    <property type="match status" value="1"/>
</dbReference>
<dbReference type="PANTHER" id="PTHR10328:SF15">
    <property type="entry name" value="BHLH TRANSCRIPTION FACTOR"/>
    <property type="match status" value="1"/>
</dbReference>
<evidence type="ECO:0000313" key="5">
    <source>
        <dbReference type="EMBL" id="KAJ3785451.1"/>
    </source>
</evidence>
<dbReference type="SUPFAM" id="SSF47459">
    <property type="entry name" value="HLH, helix-loop-helix DNA-binding domain"/>
    <property type="match status" value="1"/>
</dbReference>
<feature type="compositionally biased region" description="Basic and acidic residues" evidence="3">
    <location>
        <begin position="198"/>
        <end position="220"/>
    </location>
</feature>
<gene>
    <name evidence="5" type="ORF">GGU10DRAFT_427924</name>
</gene>
<feature type="compositionally biased region" description="Polar residues" evidence="3">
    <location>
        <begin position="187"/>
        <end position="197"/>
    </location>
</feature>
<feature type="compositionally biased region" description="Polar residues" evidence="3">
    <location>
        <begin position="300"/>
        <end position="312"/>
    </location>
</feature>
<sequence>MTMVGHEGDRTSATKSVIHSPSIRPSNKSPLIPLAPLEYLQQNQRRGSITDPSLHAAPLPPIHSPIFRQAASTSATPMSPGTVGPSSSYVFGDATATASENPALRKILRSPSMEIENSRATEGMVTTEASKARRPSTSGSEQQFAGVKRKMSMDKSGPGETQLSGPGVSGIEVEMEPPPPKRRGSAIDTSRIASLSLNERRNSVDSRGSHWARTNDRRDSTSSIFSAVSGYLPAFPGAESPQGRLPAGITTFAWPVSAGPHPSESNNMQHEGDPHPTTSVPFHMMPPMNFSQDRRMSVPNVLSASPPASTGPTRVLRSRSRPPSRQSRAENAQSVSPEDPSADPIASSSSSSKAGKDTSATPYSRSPELRVSHKLAERKRRKEMKELFDELRDQLPADRGMKASKWEILTKAIDFVSQLKQSHQDMAREMDMLRHELDAVRQNAGLPPFAGPHPHLVYAQGPIPAPYPLPPGVLPHPPSIPHPVAQHSQHPQHPQHPQHLQHPQPSPQPQLPLSRPASSQNTLPPGEQIPPPQNGDMPRPEVHPAS</sequence>
<keyword evidence="2" id="KW-0539">Nucleus</keyword>
<feature type="region of interest" description="Disordered" evidence="3">
    <location>
        <begin position="1"/>
        <end position="31"/>
    </location>
</feature>
<evidence type="ECO:0000256" key="3">
    <source>
        <dbReference type="SAM" id="MobiDB-lite"/>
    </source>
</evidence>
<dbReference type="GO" id="GO:0045944">
    <property type="term" value="P:positive regulation of transcription by RNA polymerase II"/>
    <property type="evidence" value="ECO:0007669"/>
    <property type="project" value="TreeGrafter"/>
</dbReference>
<name>A0AA38KS75_9AGAR</name>
<feature type="compositionally biased region" description="Low complexity" evidence="3">
    <location>
        <begin position="336"/>
        <end position="360"/>
    </location>
</feature>
<feature type="region of interest" description="Disordered" evidence="3">
    <location>
        <begin position="117"/>
        <end position="220"/>
    </location>
</feature>
<feature type="compositionally biased region" description="Low complexity" evidence="3">
    <location>
        <begin position="511"/>
        <end position="520"/>
    </location>
</feature>
<dbReference type="CDD" id="cd19690">
    <property type="entry name" value="bHLHzip_spESC1_like"/>
    <property type="match status" value="1"/>
</dbReference>
<feature type="region of interest" description="Disordered" evidence="3">
    <location>
        <begin position="469"/>
        <end position="546"/>
    </location>
</feature>
<dbReference type="PROSITE" id="PS50888">
    <property type="entry name" value="BHLH"/>
    <property type="match status" value="1"/>
</dbReference>
<feature type="compositionally biased region" description="Basic and acidic residues" evidence="3">
    <location>
        <begin position="1"/>
        <end position="12"/>
    </location>
</feature>
<accession>A0AA38KS75</accession>
<dbReference type="AlphaFoldDB" id="A0AA38KS75"/>
<dbReference type="GO" id="GO:0003700">
    <property type="term" value="F:DNA-binding transcription factor activity"/>
    <property type="evidence" value="ECO:0007669"/>
    <property type="project" value="TreeGrafter"/>
</dbReference>
<comment type="caution">
    <text evidence="5">The sequence shown here is derived from an EMBL/GenBank/DDBJ whole genome shotgun (WGS) entry which is preliminary data.</text>
</comment>
<dbReference type="SMART" id="SM00353">
    <property type="entry name" value="HLH"/>
    <property type="match status" value="1"/>
</dbReference>
<reference evidence="5" key="1">
    <citation type="submission" date="2022-08" db="EMBL/GenBank/DDBJ databases">
        <authorList>
            <consortium name="DOE Joint Genome Institute"/>
            <person name="Min B."/>
            <person name="Riley R."/>
            <person name="Sierra-Patev S."/>
            <person name="Naranjo-Ortiz M."/>
            <person name="Looney B."/>
            <person name="Konkel Z."/>
            <person name="Slot J.C."/>
            <person name="Sakamoto Y."/>
            <person name="Steenwyk J.L."/>
            <person name="Rokas A."/>
            <person name="Carro J."/>
            <person name="Camarero S."/>
            <person name="Ferreira P."/>
            <person name="Molpeceres G."/>
            <person name="Ruiz-Duenas F.J."/>
            <person name="Serrano A."/>
            <person name="Henrissat B."/>
            <person name="Drula E."/>
            <person name="Hughes K.W."/>
            <person name="Mata J.L."/>
            <person name="Ishikawa N.K."/>
            <person name="Vargas-Isla R."/>
            <person name="Ushijima S."/>
            <person name="Smith C.A."/>
            <person name="Ahrendt S."/>
            <person name="Andreopoulos W."/>
            <person name="He G."/>
            <person name="Labutti K."/>
            <person name="Lipzen A."/>
            <person name="Ng V."/>
            <person name="Sandor L."/>
            <person name="Barry K."/>
            <person name="Martinez A.T."/>
            <person name="Xiao Y."/>
            <person name="Gibbons J.G."/>
            <person name="Terashima K."/>
            <person name="Hibbett D.S."/>
            <person name="Grigoriev I.V."/>
        </authorList>
    </citation>
    <scope>NUCLEOTIDE SEQUENCE</scope>
    <source>
        <strain evidence="5">TFB10291</strain>
    </source>
</reference>
<dbReference type="Pfam" id="PF00010">
    <property type="entry name" value="HLH"/>
    <property type="match status" value="1"/>
</dbReference>
<dbReference type="Proteomes" id="UP001163798">
    <property type="component" value="Unassembled WGS sequence"/>
</dbReference>
<feature type="domain" description="BHLH" evidence="4">
    <location>
        <begin position="368"/>
        <end position="419"/>
    </location>
</feature>
<dbReference type="InterPro" id="IPR040106">
    <property type="entry name" value="Esc1_bHLHzip"/>
</dbReference>
<evidence type="ECO:0000259" key="4">
    <source>
        <dbReference type="PROSITE" id="PS50888"/>
    </source>
</evidence>
<feature type="compositionally biased region" description="Polar residues" evidence="3">
    <location>
        <begin position="13"/>
        <end position="29"/>
    </location>
</feature>
<keyword evidence="6" id="KW-1185">Reference proteome</keyword>
<proteinExistence type="predicted"/>
<dbReference type="Gene3D" id="4.10.280.10">
    <property type="entry name" value="Helix-loop-helix DNA-binding domain"/>
    <property type="match status" value="1"/>
</dbReference>
<feature type="compositionally biased region" description="Pro residues" evidence="3">
    <location>
        <begin position="469"/>
        <end position="481"/>
    </location>
</feature>
<feature type="compositionally biased region" description="Low complexity" evidence="3">
    <location>
        <begin position="482"/>
        <end position="503"/>
    </location>
</feature>
<dbReference type="GO" id="GO:0003677">
    <property type="term" value="F:DNA binding"/>
    <property type="evidence" value="ECO:0007669"/>
    <property type="project" value="UniProtKB-KW"/>
</dbReference>
<protein>
    <recommendedName>
        <fullName evidence="4">BHLH domain-containing protein</fullName>
    </recommendedName>
</protein>
<feature type="region of interest" description="Disordered" evidence="3">
    <location>
        <begin position="255"/>
        <end position="378"/>
    </location>
</feature>
<dbReference type="GO" id="GO:0046983">
    <property type="term" value="F:protein dimerization activity"/>
    <property type="evidence" value="ECO:0007669"/>
    <property type="project" value="InterPro"/>
</dbReference>
<organism evidence="5 6">
    <name type="scientific">Lentinula aff. detonsa</name>
    <dbReference type="NCBI Taxonomy" id="2804958"/>
    <lineage>
        <taxon>Eukaryota</taxon>
        <taxon>Fungi</taxon>
        <taxon>Dikarya</taxon>
        <taxon>Basidiomycota</taxon>
        <taxon>Agaricomycotina</taxon>
        <taxon>Agaricomycetes</taxon>
        <taxon>Agaricomycetidae</taxon>
        <taxon>Agaricales</taxon>
        <taxon>Marasmiineae</taxon>
        <taxon>Omphalotaceae</taxon>
        <taxon>Lentinula</taxon>
    </lineage>
</organism>
<dbReference type="GO" id="GO:0090575">
    <property type="term" value="C:RNA polymerase II transcription regulator complex"/>
    <property type="evidence" value="ECO:0007669"/>
    <property type="project" value="TreeGrafter"/>
</dbReference>
<keyword evidence="1" id="KW-0238">DNA-binding</keyword>
<dbReference type="InterPro" id="IPR011598">
    <property type="entry name" value="bHLH_dom"/>
</dbReference>
<evidence type="ECO:0000256" key="1">
    <source>
        <dbReference type="ARBA" id="ARBA00023125"/>
    </source>
</evidence>
<dbReference type="EMBL" id="MU793341">
    <property type="protein sequence ID" value="KAJ3785451.1"/>
    <property type="molecule type" value="Genomic_DNA"/>
</dbReference>
<evidence type="ECO:0000256" key="2">
    <source>
        <dbReference type="ARBA" id="ARBA00023242"/>
    </source>
</evidence>
<dbReference type="InterPro" id="IPR036638">
    <property type="entry name" value="HLH_DNA-bd_sf"/>
</dbReference>
<evidence type="ECO:0000313" key="6">
    <source>
        <dbReference type="Proteomes" id="UP001163798"/>
    </source>
</evidence>